<proteinExistence type="predicted"/>
<feature type="chain" id="PRO_5045573436" evidence="1">
    <location>
        <begin position="26"/>
        <end position="497"/>
    </location>
</feature>
<evidence type="ECO:0000256" key="1">
    <source>
        <dbReference type="SAM" id="SignalP"/>
    </source>
</evidence>
<dbReference type="RefSeq" id="WP_379839843.1">
    <property type="nucleotide sequence ID" value="NZ_JBHRYQ010000001.1"/>
</dbReference>
<evidence type="ECO:0000313" key="2">
    <source>
        <dbReference type="EMBL" id="MFC3812937.1"/>
    </source>
</evidence>
<keyword evidence="1" id="KW-0732">Signal</keyword>
<accession>A0ABV7Z2L2</accession>
<feature type="signal peptide" evidence="1">
    <location>
        <begin position="1"/>
        <end position="25"/>
    </location>
</feature>
<reference evidence="3" key="1">
    <citation type="journal article" date="2019" name="Int. J. Syst. Evol. Microbiol.">
        <title>The Global Catalogue of Microorganisms (GCM) 10K type strain sequencing project: providing services to taxonomists for standard genome sequencing and annotation.</title>
        <authorList>
            <consortium name="The Broad Institute Genomics Platform"/>
            <consortium name="The Broad Institute Genome Sequencing Center for Infectious Disease"/>
            <person name="Wu L."/>
            <person name="Ma J."/>
        </authorList>
    </citation>
    <scope>NUCLEOTIDE SEQUENCE [LARGE SCALE GENOMIC DNA]</scope>
    <source>
        <strain evidence="3">CECT 7956</strain>
    </source>
</reference>
<evidence type="ECO:0000313" key="3">
    <source>
        <dbReference type="Proteomes" id="UP001595616"/>
    </source>
</evidence>
<keyword evidence="3" id="KW-1185">Reference proteome</keyword>
<gene>
    <name evidence="2" type="ORF">ACFOOI_19900</name>
</gene>
<organism evidence="2 3">
    <name type="scientific">Lacihabitans lacunae</name>
    <dbReference type="NCBI Taxonomy" id="1028214"/>
    <lineage>
        <taxon>Bacteria</taxon>
        <taxon>Pseudomonadati</taxon>
        <taxon>Bacteroidota</taxon>
        <taxon>Cytophagia</taxon>
        <taxon>Cytophagales</taxon>
        <taxon>Leadbetterellaceae</taxon>
        <taxon>Lacihabitans</taxon>
    </lineage>
</organism>
<protein>
    <submittedName>
        <fullName evidence="2">Uncharacterized protein</fullName>
    </submittedName>
</protein>
<sequence>MKSKLHIFSAILFTIASFSFVNSSAQQLPCSIGTHQVFTDVSNEKPVLLNRLGTSPQFGEIAKHTADGAYKHLANVHRRNTKGSRKEIDTFLMALGYNGFSDPAFSAAKITPSILKKGKTGWMGAYSRGHKYKWSVLGNDFETFKIEAKDGSCFAYIMKKCGNAFFDPLDNPKCTDVCDPKCSNYDPTKCPPFCKTQTLTFAGNGKIQASDVINSTENLPVVVSYAGKTLCVGEYTVPVRLTYEMTASGDVNYAKTVQVCDYGSGIPANLSLNLPVNINYSLAASDINVGEDGKMVMNVSKKQYKTLKKVYAACPANVATANATNTTLAANKVSTSSEASESTSSTGNVKAGGNNCVKQTLKLSGSAVTEDVSVKQTTQEVTLIGVYKKVGKLQAGETAEKYMCLGAYNVPANTSLQYALKGSSNLDQIIEVCDNGSVKPVEEISVPLTMTNSFTKQDLMVGDYGRVYMPLTKKQYKKLSKSFKRCCGDGSTSTKCF</sequence>
<name>A0ABV7Z2L2_9BACT</name>
<dbReference type="EMBL" id="JBHRYQ010000001">
    <property type="protein sequence ID" value="MFC3812937.1"/>
    <property type="molecule type" value="Genomic_DNA"/>
</dbReference>
<comment type="caution">
    <text evidence="2">The sequence shown here is derived from an EMBL/GenBank/DDBJ whole genome shotgun (WGS) entry which is preliminary data.</text>
</comment>
<dbReference type="Proteomes" id="UP001595616">
    <property type="component" value="Unassembled WGS sequence"/>
</dbReference>